<dbReference type="Pfam" id="PF18911">
    <property type="entry name" value="PKD_4"/>
    <property type="match status" value="3"/>
</dbReference>
<keyword evidence="5" id="KW-1185">Reference proteome</keyword>
<dbReference type="InterPro" id="IPR013783">
    <property type="entry name" value="Ig-like_fold"/>
</dbReference>
<keyword evidence="2" id="KW-1133">Transmembrane helix</keyword>
<dbReference type="InterPro" id="IPR035986">
    <property type="entry name" value="PKD_dom_sf"/>
</dbReference>
<comment type="caution">
    <text evidence="4">The sequence shown here is derived from an EMBL/GenBank/DDBJ whole genome shotgun (WGS) entry which is preliminary data.</text>
</comment>
<sequence>MATVDGVTLTTKPVVTFTPGTADHILLSTVSGETEIQTDGTDTLEIQASVVDANGNVVEASTDTVTLTLDATTYAAFSGAATASGTVTDGVFTATLTSVEVDAGGPIVITAENAGATLTGGPFNINAVNKVLQTIAIEIIEGGTTTSTSPKVGETVQFKATGTYDDSSTADITNSVIWDSSLTAVGTIDASGLFTAASNTPDNTTVISAASGDVTSNEITLTVQPAAAVVINEALLPTQVIPGDQVDFGAENVVTGGSGAGFDFAVAPKTAGNAAAASIDTAGLLTITDAGAFAGVYTVTVTDKSSGENDTYDINVPMTVDPKFFIIKSSDGDQLFTIKGAPGTDTTFAVTPAAGSFGTFTATVAGEYTANYTPPTDLTTATEFDLTFTATTTAGDLESAGLNVLESGTYKIIPSADFSGVVKDSADPAAPVNGAKIVLVNTGETVTTVADGAFTFADLTLVDNVTYTFNITADGKKPQTVFYSNTNWPTMPVEIVLTDMDEGSGSIAGAVKDATDGSAIKGAEVTVTADGADVGFIVYSDDTGAYSMPIDASLTGATNFIVKATKGGFVASDLISDSGVLDGALLDTPDQDVTLRPATIINISAIDGAPADEVAVTIDANAGANKFDGSANEISAKFTDKDGTPVTLTPDLIPSPGVSDSYIYVYAPNERFTLTVGADVSNDSANRDVTNPESYSVSRDFCYVESFVSAQTGVGAIVNPDINGGTVTSDEAGMEGDVTLVIPPGEILATADRVIDKITVEMFEADSATSGADVAGVLGSANIYQVEIFDATGQLLTDANIGELQLTIKYDPAVITGNAFEAFTTGKAFIYRADDMCTLVTTDLVNSGEFIPTSDILSAENGLVTFKVGKLSAFGVSGLSTEPLPDPTISLSPTSGFNNTSTTVTVTGSNFVPDFLATTPTVTIAGAPVTPTVVDGDTLTFVAPSSGTTGAVVVSVDNGTQTAATANFTYKAVTPPPVLTPPTARFSAVPTKAAVGQEIQFTDESSAGSGITSRTWNFGDGTTSSEQNPTHTYTEAGTYTVKLTLSGPGGSDTETKTNYIEVVVDELEASFIASEANIVVGSVITFQDTSVGAVSRVWKINGTETGDTAASFEYTFSEVGEFTVTLEVTGASGSTATAEATVTVFEAPTADFDFTIADDGLTVTFINKSAGAVSYVWQFGDGASSDAASPVYKYTEASIYNVVLTIADADNATYDITRQVDVPGTDVVFVTADFIAPAEVNVNDAVQFIDKSTATNTTINAWAWAFGDGGTSAEPSPVYTYDSDGTFNVSLTVSDGAGKSDTKVMTITVNAVAPVYPYNPPTLVTPSNGQIDVALMPVMEIGDLPAGTYALWEIALDEAFAEEDLVWRETTSGTTLEIPEFILEAGPTEYYWRVRVVDENGAVKSDWAGPYRFVTVLATEEDQNGNGIPDDQEVDDPASVFPDLDIDSIDHIKFVKAAVGDGVFGLEGKDSVIGIPFLKAFGTDVVSVPSDTKMPWGLIGYKIEVTEAGDTAKVKIHFSEAIDAAAKWLIYKEVAGWQDFSVYSEFSADRKSVTLTLVDGGESDVDGIRNGVIIVPLSGFGIVETVVVKSGGGGSDTCFISAAAQGGFAPGLALITLISAASATLLRRRK</sequence>
<keyword evidence="2" id="KW-0812">Transmembrane</keyword>
<dbReference type="SUPFAM" id="SSF81296">
    <property type="entry name" value="E set domains"/>
    <property type="match status" value="1"/>
</dbReference>
<dbReference type="InterPro" id="IPR008969">
    <property type="entry name" value="CarboxyPept-like_regulatory"/>
</dbReference>
<dbReference type="FunFam" id="2.60.40.10:FF:000270">
    <property type="entry name" value="Cell surface protein"/>
    <property type="match status" value="1"/>
</dbReference>
<dbReference type="Pfam" id="PF01833">
    <property type="entry name" value="TIG"/>
    <property type="match status" value="1"/>
</dbReference>
<dbReference type="InterPro" id="IPR000601">
    <property type="entry name" value="PKD_dom"/>
</dbReference>
<dbReference type="InterPro" id="IPR053784">
    <property type="entry name" value="Choice_anch_U_dom"/>
</dbReference>
<dbReference type="InterPro" id="IPR022409">
    <property type="entry name" value="PKD/Chitinase_dom"/>
</dbReference>
<dbReference type="SUPFAM" id="SSF49464">
    <property type="entry name" value="Carboxypeptidase regulatory domain-like"/>
    <property type="match status" value="1"/>
</dbReference>
<feature type="domain" description="PKD" evidence="3">
    <location>
        <begin position="1229"/>
        <end position="1309"/>
    </location>
</feature>
<accession>A0A401G488</accession>
<evidence type="ECO:0000313" key="4">
    <source>
        <dbReference type="EMBL" id="GBC64052.1"/>
    </source>
</evidence>
<reference evidence="5" key="1">
    <citation type="submission" date="2017-11" db="EMBL/GenBank/DDBJ databases">
        <authorList>
            <person name="Watanabe M."/>
            <person name="Kojima H."/>
        </authorList>
    </citation>
    <scope>NUCLEOTIDE SEQUENCE [LARGE SCALE GENOMIC DNA]</scope>
    <source>
        <strain evidence="5">Tokyo 01</strain>
    </source>
</reference>
<gene>
    <name evidence="4" type="ORF">DENIS_5053</name>
</gene>
<feature type="domain" description="PKD" evidence="3">
    <location>
        <begin position="1094"/>
        <end position="1144"/>
    </location>
</feature>
<dbReference type="CDD" id="cd00146">
    <property type="entry name" value="PKD"/>
    <property type="match status" value="2"/>
</dbReference>
<dbReference type="InterPro" id="IPR014756">
    <property type="entry name" value="Ig_E-set"/>
</dbReference>
<dbReference type="EMBL" id="BEXT01000001">
    <property type="protein sequence ID" value="GBC64052.1"/>
    <property type="molecule type" value="Genomic_DNA"/>
</dbReference>
<reference evidence="5" key="2">
    <citation type="submission" date="2019-01" db="EMBL/GenBank/DDBJ databases">
        <title>Genome sequence of Desulfonema ishimotonii strain Tokyo 01.</title>
        <authorList>
            <person name="Fukui M."/>
        </authorList>
    </citation>
    <scope>NUCLEOTIDE SEQUENCE [LARGE SCALE GENOMIC DNA]</scope>
    <source>
        <strain evidence="5">Tokyo 01</strain>
    </source>
</reference>
<keyword evidence="2" id="KW-0472">Membrane</keyword>
<dbReference type="PANTHER" id="PTHR36842:SF1">
    <property type="entry name" value="PROTEIN TOLB"/>
    <property type="match status" value="1"/>
</dbReference>
<organism evidence="4 5">
    <name type="scientific">Desulfonema ishimotonii</name>
    <dbReference type="NCBI Taxonomy" id="45657"/>
    <lineage>
        <taxon>Bacteria</taxon>
        <taxon>Pseudomonadati</taxon>
        <taxon>Thermodesulfobacteriota</taxon>
        <taxon>Desulfobacteria</taxon>
        <taxon>Desulfobacterales</taxon>
        <taxon>Desulfococcaceae</taxon>
        <taxon>Desulfonema</taxon>
    </lineage>
</organism>
<name>A0A401G488_9BACT</name>
<dbReference type="SMART" id="SM00089">
    <property type="entry name" value="PKD"/>
    <property type="match status" value="4"/>
</dbReference>
<dbReference type="InterPro" id="IPR002909">
    <property type="entry name" value="IPT_dom"/>
</dbReference>
<dbReference type="InterPro" id="IPR003343">
    <property type="entry name" value="Big_2"/>
</dbReference>
<proteinExistence type="predicted"/>
<feature type="domain" description="PKD" evidence="3">
    <location>
        <begin position="1169"/>
        <end position="1227"/>
    </location>
</feature>
<dbReference type="Gene3D" id="2.60.40.1080">
    <property type="match status" value="1"/>
</dbReference>
<feature type="region of interest" description="Disordered" evidence="1">
    <location>
        <begin position="1004"/>
        <end position="1032"/>
    </location>
</feature>
<evidence type="ECO:0000256" key="2">
    <source>
        <dbReference type="SAM" id="Phobius"/>
    </source>
</evidence>
<dbReference type="SMART" id="SM00635">
    <property type="entry name" value="BID_2"/>
    <property type="match status" value="1"/>
</dbReference>
<dbReference type="NCBIfam" id="NF041766">
    <property type="entry name" value="choice_anch_U"/>
    <property type="match status" value="1"/>
</dbReference>
<dbReference type="PROSITE" id="PS50093">
    <property type="entry name" value="PKD"/>
    <property type="match status" value="4"/>
</dbReference>
<dbReference type="SUPFAM" id="SSF49299">
    <property type="entry name" value="PKD domain"/>
    <property type="match status" value="4"/>
</dbReference>
<dbReference type="Gene3D" id="2.60.40.10">
    <property type="entry name" value="Immunoglobulins"/>
    <property type="match status" value="6"/>
</dbReference>
<evidence type="ECO:0000256" key="1">
    <source>
        <dbReference type="SAM" id="MobiDB-lite"/>
    </source>
</evidence>
<dbReference type="Gene3D" id="2.60.40.1120">
    <property type="entry name" value="Carboxypeptidase-like, regulatory domain"/>
    <property type="match status" value="1"/>
</dbReference>
<dbReference type="Proteomes" id="UP000288096">
    <property type="component" value="Unassembled WGS sequence"/>
</dbReference>
<protein>
    <recommendedName>
        <fullName evidence="3">PKD domain-containing protein</fullName>
    </recommendedName>
</protein>
<evidence type="ECO:0000259" key="3">
    <source>
        <dbReference type="PROSITE" id="PS50093"/>
    </source>
</evidence>
<evidence type="ECO:0000313" key="5">
    <source>
        <dbReference type="Proteomes" id="UP000288096"/>
    </source>
</evidence>
<feature type="domain" description="PKD" evidence="3">
    <location>
        <begin position="982"/>
        <end position="1067"/>
    </location>
</feature>
<dbReference type="PANTHER" id="PTHR36842">
    <property type="entry name" value="PROTEIN TOLB HOMOLOG"/>
    <property type="match status" value="1"/>
</dbReference>
<feature type="transmembrane region" description="Helical" evidence="2">
    <location>
        <begin position="1607"/>
        <end position="1626"/>
    </location>
</feature>